<name>A0A9X3BY18_9FLAO</name>
<gene>
    <name evidence="1" type="ORF">OIU83_06510</name>
</gene>
<dbReference type="RefSeq" id="WP_264205464.1">
    <property type="nucleotide sequence ID" value="NZ_JAOZEW010000005.1"/>
</dbReference>
<dbReference type="Proteomes" id="UP001151079">
    <property type="component" value="Unassembled WGS sequence"/>
</dbReference>
<proteinExistence type="predicted"/>
<evidence type="ECO:0000313" key="2">
    <source>
        <dbReference type="Proteomes" id="UP001151079"/>
    </source>
</evidence>
<comment type="caution">
    <text evidence="1">The sequence shown here is derived from an EMBL/GenBank/DDBJ whole genome shotgun (WGS) entry which is preliminary data.</text>
</comment>
<sequence>MGAQEIKNSEDFKRLIARYFTTIKPTNDKTGIYIAEISVSGYCELSYVISNILKLCILALDHETLGISKTAKDSSIDIALILKVVTQLLPIDEIEFLDEINKMVVTDLDLVDLESVLRTVNCE</sequence>
<reference evidence="1" key="1">
    <citation type="submission" date="2022-10" db="EMBL/GenBank/DDBJ databases">
        <title>Two novel species of Flavobacterium.</title>
        <authorList>
            <person name="Liu Q."/>
            <person name="Xin Y.-H."/>
        </authorList>
    </citation>
    <scope>NUCLEOTIDE SEQUENCE</scope>
    <source>
        <strain evidence="1">LS1R49</strain>
    </source>
</reference>
<keyword evidence="2" id="KW-1185">Reference proteome</keyword>
<evidence type="ECO:0000313" key="1">
    <source>
        <dbReference type="EMBL" id="MCV9927296.1"/>
    </source>
</evidence>
<accession>A0A9X3BY18</accession>
<organism evidence="1 2">
    <name type="scientific">Flavobacterium shii</name>
    <dbReference type="NCBI Taxonomy" id="2987687"/>
    <lineage>
        <taxon>Bacteria</taxon>
        <taxon>Pseudomonadati</taxon>
        <taxon>Bacteroidota</taxon>
        <taxon>Flavobacteriia</taxon>
        <taxon>Flavobacteriales</taxon>
        <taxon>Flavobacteriaceae</taxon>
        <taxon>Flavobacterium</taxon>
    </lineage>
</organism>
<dbReference type="AlphaFoldDB" id="A0A9X3BY18"/>
<dbReference type="EMBL" id="JAOZEW010000005">
    <property type="protein sequence ID" value="MCV9927296.1"/>
    <property type="molecule type" value="Genomic_DNA"/>
</dbReference>
<protein>
    <submittedName>
        <fullName evidence="1">Uncharacterized protein</fullName>
    </submittedName>
</protein>